<protein>
    <recommendedName>
        <fullName evidence="1">3-dehydroquinate dehydratase</fullName>
        <ecNumber evidence="1">4.2.1.10</ecNumber>
    </recommendedName>
</protein>
<dbReference type="EMBL" id="CAEZTI010000106">
    <property type="protein sequence ID" value="CAB4565138.1"/>
    <property type="molecule type" value="Genomic_DNA"/>
</dbReference>
<accession>A0A6J6DVK6</accession>
<dbReference type="Gene3D" id="3.40.50.9100">
    <property type="entry name" value="Dehydroquinase, class II"/>
    <property type="match status" value="1"/>
</dbReference>
<name>A0A6J6DVK6_9ZZZZ</name>
<dbReference type="NCBIfam" id="NF003805">
    <property type="entry name" value="PRK05395.1-2"/>
    <property type="match status" value="1"/>
</dbReference>
<gene>
    <name evidence="3" type="ORF">UFOPK1619_00616</name>
</gene>
<dbReference type="PROSITE" id="PS01029">
    <property type="entry name" value="DEHYDROQUINASE_II"/>
    <property type="match status" value="1"/>
</dbReference>
<dbReference type="CDD" id="cd00466">
    <property type="entry name" value="DHQase_II"/>
    <property type="match status" value="1"/>
</dbReference>
<dbReference type="NCBIfam" id="NF003806">
    <property type="entry name" value="PRK05395.1-3"/>
    <property type="match status" value="1"/>
</dbReference>
<dbReference type="EC" id="4.2.1.10" evidence="1"/>
<organism evidence="3">
    <name type="scientific">freshwater metagenome</name>
    <dbReference type="NCBI Taxonomy" id="449393"/>
    <lineage>
        <taxon>unclassified sequences</taxon>
        <taxon>metagenomes</taxon>
        <taxon>ecological metagenomes</taxon>
    </lineage>
</organism>
<dbReference type="GO" id="GO:0003855">
    <property type="term" value="F:3-dehydroquinate dehydratase activity"/>
    <property type="evidence" value="ECO:0007669"/>
    <property type="project" value="UniProtKB-EC"/>
</dbReference>
<evidence type="ECO:0000256" key="1">
    <source>
        <dbReference type="ARBA" id="ARBA00012060"/>
    </source>
</evidence>
<dbReference type="PANTHER" id="PTHR21272">
    <property type="entry name" value="CATABOLIC 3-DEHYDROQUINASE"/>
    <property type="match status" value="1"/>
</dbReference>
<proteinExistence type="inferred from homology"/>
<dbReference type="InterPro" id="IPR001874">
    <property type="entry name" value="DHquinase_II"/>
</dbReference>
<dbReference type="InterPro" id="IPR036441">
    <property type="entry name" value="DHquinase_II_sf"/>
</dbReference>
<evidence type="ECO:0000256" key="2">
    <source>
        <dbReference type="ARBA" id="ARBA00023239"/>
    </source>
</evidence>
<evidence type="ECO:0000313" key="3">
    <source>
        <dbReference type="EMBL" id="CAB4565138.1"/>
    </source>
</evidence>
<dbReference type="InterPro" id="IPR018509">
    <property type="entry name" value="DHquinase_II_CS"/>
</dbReference>
<dbReference type="NCBIfam" id="NF003807">
    <property type="entry name" value="PRK05395.1-4"/>
    <property type="match status" value="1"/>
</dbReference>
<dbReference type="PIRSF" id="PIRSF001399">
    <property type="entry name" value="DHquinase_II"/>
    <property type="match status" value="1"/>
</dbReference>
<dbReference type="SUPFAM" id="SSF52304">
    <property type="entry name" value="Type II 3-dehydroquinate dehydratase"/>
    <property type="match status" value="1"/>
</dbReference>
<dbReference type="PANTHER" id="PTHR21272:SF3">
    <property type="entry name" value="CATABOLIC 3-DEHYDROQUINASE"/>
    <property type="match status" value="1"/>
</dbReference>
<reference evidence="3" key="1">
    <citation type="submission" date="2020-05" db="EMBL/GenBank/DDBJ databases">
        <authorList>
            <person name="Chiriac C."/>
            <person name="Salcher M."/>
            <person name="Ghai R."/>
            <person name="Kavagutti S V."/>
        </authorList>
    </citation>
    <scope>NUCLEOTIDE SEQUENCE</scope>
</reference>
<dbReference type="GO" id="GO:0019631">
    <property type="term" value="P:quinate catabolic process"/>
    <property type="evidence" value="ECO:0007669"/>
    <property type="project" value="TreeGrafter"/>
</dbReference>
<keyword evidence="2" id="KW-0456">Lyase</keyword>
<dbReference type="Pfam" id="PF01220">
    <property type="entry name" value="DHquinase_II"/>
    <property type="match status" value="1"/>
</dbReference>
<dbReference type="HAMAP" id="MF_00169">
    <property type="entry name" value="AroQ"/>
    <property type="match status" value="1"/>
</dbReference>
<sequence length="146" mass="15176">MALSSILVIHGPNLNLLGTREPEIYGTTTLADHVESVRVAASAHGVSVADVQSNAEQEIVATIHAAIGKHDGIIINAGAFTHYSWAIHDALKSFPGHVVEVHLSNPGAREGFRHVSVLAPVVSGTISGFGGLGYALAVEALVELTN</sequence>
<dbReference type="AlphaFoldDB" id="A0A6J6DVK6"/>